<protein>
    <submittedName>
        <fullName evidence="1">Uncharacterized protein</fullName>
    </submittedName>
</protein>
<name>A0A1C7LPG3_GRIFR</name>
<sequence>MEEIMPTSHVLIVLATSASLNPPHSTGVNSNARAVKCSENASEVKNLPYREAMSLKVMFHQLMPSEKPRSLRSLSSHPNLSP</sequence>
<keyword evidence="2" id="KW-1185">Reference proteome</keyword>
<comment type="caution">
    <text evidence="1">The sequence shown here is derived from an EMBL/GenBank/DDBJ whole genome shotgun (WGS) entry which is preliminary data.</text>
</comment>
<dbReference type="EMBL" id="LUGG01000027">
    <property type="protein sequence ID" value="OBZ66675.1"/>
    <property type="molecule type" value="Genomic_DNA"/>
</dbReference>
<dbReference type="AlphaFoldDB" id="A0A1C7LPG3"/>
<evidence type="ECO:0000313" key="2">
    <source>
        <dbReference type="Proteomes" id="UP000092993"/>
    </source>
</evidence>
<organism evidence="1 2">
    <name type="scientific">Grifola frondosa</name>
    <name type="common">Maitake</name>
    <name type="synonym">Polyporus frondosus</name>
    <dbReference type="NCBI Taxonomy" id="5627"/>
    <lineage>
        <taxon>Eukaryota</taxon>
        <taxon>Fungi</taxon>
        <taxon>Dikarya</taxon>
        <taxon>Basidiomycota</taxon>
        <taxon>Agaricomycotina</taxon>
        <taxon>Agaricomycetes</taxon>
        <taxon>Polyporales</taxon>
        <taxon>Grifolaceae</taxon>
        <taxon>Grifola</taxon>
    </lineage>
</organism>
<gene>
    <name evidence="1" type="ORF">A0H81_13107</name>
</gene>
<reference evidence="1 2" key="1">
    <citation type="submission" date="2016-03" db="EMBL/GenBank/DDBJ databases">
        <title>Whole genome sequencing of Grifola frondosa 9006-11.</title>
        <authorList>
            <person name="Min B."/>
            <person name="Park H."/>
            <person name="Kim J.-G."/>
            <person name="Cho H."/>
            <person name="Oh Y.-L."/>
            <person name="Kong W.-S."/>
            <person name="Choi I.-G."/>
        </authorList>
    </citation>
    <scope>NUCLEOTIDE SEQUENCE [LARGE SCALE GENOMIC DNA]</scope>
    <source>
        <strain evidence="1 2">9006-11</strain>
    </source>
</reference>
<dbReference type="Proteomes" id="UP000092993">
    <property type="component" value="Unassembled WGS sequence"/>
</dbReference>
<proteinExistence type="predicted"/>
<accession>A0A1C7LPG3</accession>
<evidence type="ECO:0000313" key="1">
    <source>
        <dbReference type="EMBL" id="OBZ66675.1"/>
    </source>
</evidence>